<comment type="caution">
    <text evidence="5">The sequence shown here is derived from an EMBL/GenBank/DDBJ whole genome shotgun (WGS) entry which is preliminary data.</text>
</comment>
<protein>
    <submittedName>
        <fullName evidence="6">Ig-like domain-containing protein</fullName>
    </submittedName>
</protein>
<dbReference type="AlphaFoldDB" id="A0A511SZL7"/>
<dbReference type="Proteomes" id="UP000321514">
    <property type="component" value="Unassembled WGS sequence"/>
</dbReference>
<dbReference type="Gene3D" id="2.60.40.1220">
    <property type="match status" value="1"/>
</dbReference>
<dbReference type="Proteomes" id="UP000183760">
    <property type="component" value="Unassembled WGS sequence"/>
</dbReference>
<dbReference type="EMBL" id="BJXR01000017">
    <property type="protein sequence ID" value="GEN06763.1"/>
    <property type="molecule type" value="Genomic_DNA"/>
</dbReference>
<feature type="chain" id="PRO_5022738643" evidence="3">
    <location>
        <begin position="25"/>
        <end position="416"/>
    </location>
</feature>
<feature type="region of interest" description="Disordered" evidence="2">
    <location>
        <begin position="24"/>
        <end position="58"/>
    </location>
</feature>
<evidence type="ECO:0000259" key="4">
    <source>
        <dbReference type="Pfam" id="PF13205"/>
    </source>
</evidence>
<accession>A0A511SZL7</accession>
<dbReference type="InterPro" id="IPR014755">
    <property type="entry name" value="Cu-Rt/internalin_Ig-like"/>
</dbReference>
<evidence type="ECO:0000313" key="6">
    <source>
        <dbReference type="EMBL" id="SEU05281.1"/>
    </source>
</evidence>
<reference evidence="6 7" key="1">
    <citation type="submission" date="2016-10" db="EMBL/GenBank/DDBJ databases">
        <authorList>
            <person name="Varghese N."/>
            <person name="Submissions S."/>
        </authorList>
    </citation>
    <scope>NUCLEOTIDE SEQUENCE [LARGE SCALE GENOMIC DNA]</scope>
    <source>
        <strain evidence="6 7">DSM 16525</strain>
    </source>
</reference>
<feature type="signal peptide" evidence="3">
    <location>
        <begin position="1"/>
        <end position="24"/>
    </location>
</feature>
<gene>
    <name evidence="5" type="ORF">MFU01_18000</name>
    <name evidence="6" type="ORF">SAMN05443572_104607</name>
</gene>
<name>A0A511SZL7_MYXFU</name>
<dbReference type="STRING" id="1334629.MFUL124B02_39455"/>
<dbReference type="Pfam" id="PF13205">
    <property type="entry name" value="Big_5"/>
    <property type="match status" value="2"/>
</dbReference>
<feature type="compositionally biased region" description="Low complexity" evidence="2">
    <location>
        <begin position="32"/>
        <end position="50"/>
    </location>
</feature>
<evidence type="ECO:0000313" key="8">
    <source>
        <dbReference type="Proteomes" id="UP000321514"/>
    </source>
</evidence>
<dbReference type="RefSeq" id="WP_074954107.1">
    <property type="nucleotide sequence ID" value="NZ_BJXR01000017.1"/>
</dbReference>
<dbReference type="InterPro" id="IPR032812">
    <property type="entry name" value="SbsA_Ig"/>
</dbReference>
<evidence type="ECO:0000256" key="3">
    <source>
        <dbReference type="SAM" id="SignalP"/>
    </source>
</evidence>
<reference evidence="5 8" key="2">
    <citation type="submission" date="2019-07" db="EMBL/GenBank/DDBJ databases">
        <title>Whole genome shotgun sequence of Myxococcus fulvus NBRC 100333.</title>
        <authorList>
            <person name="Hosoyama A."/>
            <person name="Uohara A."/>
            <person name="Ohji S."/>
            <person name="Ichikawa N."/>
        </authorList>
    </citation>
    <scope>NUCLEOTIDE SEQUENCE [LARGE SCALE GENOMIC DNA]</scope>
    <source>
        <strain evidence="5 8">NBRC 100333</strain>
    </source>
</reference>
<dbReference type="PROSITE" id="PS51257">
    <property type="entry name" value="PROKAR_LIPOPROTEIN"/>
    <property type="match status" value="1"/>
</dbReference>
<feature type="domain" description="SbsA Ig-like" evidence="4">
    <location>
        <begin position="149"/>
        <end position="277"/>
    </location>
</feature>
<evidence type="ECO:0000313" key="7">
    <source>
        <dbReference type="Proteomes" id="UP000183760"/>
    </source>
</evidence>
<keyword evidence="7" id="KW-1185">Reference proteome</keyword>
<evidence type="ECO:0000256" key="2">
    <source>
        <dbReference type="SAM" id="MobiDB-lite"/>
    </source>
</evidence>
<feature type="domain" description="SbsA Ig-like" evidence="4">
    <location>
        <begin position="45"/>
        <end position="145"/>
    </location>
</feature>
<evidence type="ECO:0000313" key="5">
    <source>
        <dbReference type="EMBL" id="GEN06763.1"/>
    </source>
</evidence>
<sequence>MRFTHATALLTTCALLALTGCDNDDPTPTPPDGGTTTDAGPDAGDTAPPTVTGTTPEADAVDVAPGSAITVRFSEPVQRDTGTVSATEDNAALTLETGHWEDQGRTLIAHPTQPLRAGARVEVTVSGYRDVAGNPLAAPHRFSFRVGEDVARPHVVSSNPAEGATGVLPVQTHKVGTNTALRRLVTVTFNEKMDVAEGRVTLRDQTTPANAPRSLTGTWSDDALTLTVSIPRPESDLPPLEEDSRYSLDLTLLRNQAGHALDTAHASLGDGRLDFTTGERDGVTEHACGHALLEAPVTLTAGASPTAMYPATDAPHEFYELTLPANGAAFLGYSEVVSDERDRPVILYLNQDVPIVVHDVTEAETVVPSTVTPAPQVCLPAITHTLKFTAPAGDRFLRLTYGPTPLEKFTFVFERY</sequence>
<proteinExistence type="predicted"/>
<organism evidence="5 8">
    <name type="scientific">Myxococcus fulvus</name>
    <dbReference type="NCBI Taxonomy" id="33"/>
    <lineage>
        <taxon>Bacteria</taxon>
        <taxon>Pseudomonadati</taxon>
        <taxon>Myxococcota</taxon>
        <taxon>Myxococcia</taxon>
        <taxon>Myxococcales</taxon>
        <taxon>Cystobacterineae</taxon>
        <taxon>Myxococcaceae</taxon>
        <taxon>Myxococcus</taxon>
    </lineage>
</organism>
<dbReference type="EMBL" id="FOIB01000004">
    <property type="protein sequence ID" value="SEU05281.1"/>
    <property type="molecule type" value="Genomic_DNA"/>
</dbReference>
<evidence type="ECO:0000256" key="1">
    <source>
        <dbReference type="ARBA" id="ARBA00022729"/>
    </source>
</evidence>
<keyword evidence="1 3" id="KW-0732">Signal</keyword>